<name>A0A2N5Y5W0_9GAMM</name>
<dbReference type="Proteomes" id="UP000234845">
    <property type="component" value="Unassembled WGS sequence"/>
</dbReference>
<dbReference type="InterPro" id="IPR006015">
    <property type="entry name" value="Universal_stress_UspA"/>
</dbReference>
<dbReference type="Pfam" id="PF00582">
    <property type="entry name" value="Usp"/>
    <property type="match status" value="2"/>
</dbReference>
<keyword evidence="4" id="KW-1185">Reference proteome</keyword>
<dbReference type="AlphaFoldDB" id="A0A2N5Y5W0"/>
<dbReference type="PRINTS" id="PR01438">
    <property type="entry name" value="UNVRSLSTRESS"/>
</dbReference>
<feature type="domain" description="UspA" evidence="2">
    <location>
        <begin position="2"/>
        <end position="156"/>
    </location>
</feature>
<dbReference type="SUPFAM" id="SSF52402">
    <property type="entry name" value="Adenine nucleotide alpha hydrolases-like"/>
    <property type="match status" value="2"/>
</dbReference>
<comment type="similarity">
    <text evidence="1">Belongs to the universal stress protein A family.</text>
</comment>
<reference evidence="4" key="1">
    <citation type="submission" date="2017-11" db="EMBL/GenBank/DDBJ databases">
        <title>The draft genome sequence of Chromatocurvus sp. F02.</title>
        <authorList>
            <person name="Du Z.-J."/>
            <person name="Chang Y.-Q."/>
        </authorList>
    </citation>
    <scope>NUCLEOTIDE SEQUENCE [LARGE SCALE GENOMIC DNA]</scope>
    <source>
        <strain evidence="4">F02</strain>
    </source>
</reference>
<dbReference type="PANTHER" id="PTHR46268">
    <property type="entry name" value="STRESS RESPONSE PROTEIN NHAX"/>
    <property type="match status" value="1"/>
</dbReference>
<dbReference type="InterPro" id="IPR006016">
    <property type="entry name" value="UspA"/>
</dbReference>
<dbReference type="EMBL" id="PKLZ01000002">
    <property type="protein sequence ID" value="PLW83788.1"/>
    <property type="molecule type" value="Genomic_DNA"/>
</dbReference>
<dbReference type="Gene3D" id="3.40.50.12370">
    <property type="match status" value="1"/>
</dbReference>
<evidence type="ECO:0000256" key="1">
    <source>
        <dbReference type="ARBA" id="ARBA00008791"/>
    </source>
</evidence>
<dbReference type="CDD" id="cd00293">
    <property type="entry name" value="USP-like"/>
    <property type="match status" value="2"/>
</dbReference>
<comment type="caution">
    <text evidence="3">The sequence shown here is derived from an EMBL/GenBank/DDBJ whole genome shotgun (WGS) entry which is preliminary data.</text>
</comment>
<evidence type="ECO:0000259" key="2">
    <source>
        <dbReference type="Pfam" id="PF00582"/>
    </source>
</evidence>
<proteinExistence type="inferred from homology"/>
<dbReference type="PANTHER" id="PTHR46268:SF6">
    <property type="entry name" value="UNIVERSAL STRESS PROTEIN UP12"/>
    <property type="match status" value="1"/>
</dbReference>
<evidence type="ECO:0000313" key="4">
    <source>
        <dbReference type="Proteomes" id="UP000234845"/>
    </source>
</evidence>
<gene>
    <name evidence="3" type="ORF">CWI75_05045</name>
</gene>
<dbReference type="RefSeq" id="WP_101520468.1">
    <property type="nucleotide sequence ID" value="NZ_PKLZ01000002.1"/>
</dbReference>
<sequence>MNNVVACIDGSASSRCVTAASAWASKRLATQLMLLHVLERPVAPAVHDLSGAIGLGSRELLLEELTVLDERREKLAFEHGKHLLEDAEALALAEGATTITRRQRHGDLVETLRELEEDTRLLVMGRLGESHPAEAEAIGSHLESVVRSVHRPILVVMREFIEPKRFMIAYDGSATASKALNLVANSPLLTGLPCHLVTVGPVSAEQTRQIGQARDSLTAAGFEVTTATVEGEVQAALGAYHREQGIDLMVMGAWGHSRIRQFFVGSNTTRMLSHSDITLLLLR</sequence>
<feature type="domain" description="UspA" evidence="2">
    <location>
        <begin position="207"/>
        <end position="283"/>
    </location>
</feature>
<evidence type="ECO:0000313" key="3">
    <source>
        <dbReference type="EMBL" id="PLW83788.1"/>
    </source>
</evidence>
<protein>
    <submittedName>
        <fullName evidence="3">Universal stress protein UspA</fullName>
    </submittedName>
</protein>
<dbReference type="OrthoDB" id="9804721at2"/>
<organism evidence="3 4">
    <name type="scientific">Kineobactrum sediminis</name>
    <dbReference type="NCBI Taxonomy" id="1905677"/>
    <lineage>
        <taxon>Bacteria</taxon>
        <taxon>Pseudomonadati</taxon>
        <taxon>Pseudomonadota</taxon>
        <taxon>Gammaproteobacteria</taxon>
        <taxon>Cellvibrionales</taxon>
        <taxon>Halieaceae</taxon>
        <taxon>Kineobactrum</taxon>
    </lineage>
</organism>
<accession>A0A2N5Y5W0</accession>